<dbReference type="EMBL" id="JABSTQ010011451">
    <property type="protein sequence ID" value="KAG0411228.1"/>
    <property type="molecule type" value="Genomic_DNA"/>
</dbReference>
<name>A0AC60NVW9_IXOPE</name>
<reference evidence="1 2" key="1">
    <citation type="journal article" date="2020" name="Cell">
        <title>Large-Scale Comparative Analyses of Tick Genomes Elucidate Their Genetic Diversity and Vector Capacities.</title>
        <authorList>
            <consortium name="Tick Genome and Microbiome Consortium (TIGMIC)"/>
            <person name="Jia N."/>
            <person name="Wang J."/>
            <person name="Shi W."/>
            <person name="Du L."/>
            <person name="Sun Y."/>
            <person name="Zhan W."/>
            <person name="Jiang J.F."/>
            <person name="Wang Q."/>
            <person name="Zhang B."/>
            <person name="Ji P."/>
            <person name="Bell-Sakyi L."/>
            <person name="Cui X.M."/>
            <person name="Yuan T.T."/>
            <person name="Jiang B.G."/>
            <person name="Yang W.F."/>
            <person name="Lam T.T."/>
            <person name="Chang Q.C."/>
            <person name="Ding S.J."/>
            <person name="Wang X.J."/>
            <person name="Zhu J.G."/>
            <person name="Ruan X.D."/>
            <person name="Zhao L."/>
            <person name="Wei J.T."/>
            <person name="Ye R.Z."/>
            <person name="Que T.C."/>
            <person name="Du C.H."/>
            <person name="Zhou Y.H."/>
            <person name="Cheng J.X."/>
            <person name="Dai P.F."/>
            <person name="Guo W.B."/>
            <person name="Han X.H."/>
            <person name="Huang E.J."/>
            <person name="Li L.F."/>
            <person name="Wei W."/>
            <person name="Gao Y.C."/>
            <person name="Liu J.Z."/>
            <person name="Shao H.Z."/>
            <person name="Wang X."/>
            <person name="Wang C.C."/>
            <person name="Yang T.C."/>
            <person name="Huo Q.B."/>
            <person name="Li W."/>
            <person name="Chen H.Y."/>
            <person name="Chen S.E."/>
            <person name="Zhou L.G."/>
            <person name="Ni X.B."/>
            <person name="Tian J.H."/>
            <person name="Sheng Y."/>
            <person name="Liu T."/>
            <person name="Pan Y.S."/>
            <person name="Xia L.Y."/>
            <person name="Li J."/>
            <person name="Zhao F."/>
            <person name="Cao W.C."/>
        </authorList>
    </citation>
    <scope>NUCLEOTIDE SEQUENCE [LARGE SCALE GENOMIC DNA]</scope>
    <source>
        <strain evidence="1">Iper-2018</strain>
    </source>
</reference>
<accession>A0AC60NVW9</accession>
<organism evidence="1 2">
    <name type="scientific">Ixodes persulcatus</name>
    <name type="common">Taiga tick</name>
    <dbReference type="NCBI Taxonomy" id="34615"/>
    <lineage>
        <taxon>Eukaryota</taxon>
        <taxon>Metazoa</taxon>
        <taxon>Ecdysozoa</taxon>
        <taxon>Arthropoda</taxon>
        <taxon>Chelicerata</taxon>
        <taxon>Arachnida</taxon>
        <taxon>Acari</taxon>
        <taxon>Parasitiformes</taxon>
        <taxon>Ixodida</taxon>
        <taxon>Ixodoidea</taxon>
        <taxon>Ixodidae</taxon>
        <taxon>Ixodinae</taxon>
        <taxon>Ixodes</taxon>
    </lineage>
</organism>
<proteinExistence type="predicted"/>
<keyword evidence="2" id="KW-1185">Reference proteome</keyword>
<sequence>MRLVCGVTVARNISGQRKSSPAELRSRLCSGRTQFSTHADGVNARAWHPYRCGFCDYSTRYKGNLLVHERIHTGERPFACRLCSHSFSHRSHLTTHLRRHTGERPFVCSLCHRTFTRKNLLGVHFHKHHRGGHSVP</sequence>
<protein>
    <submittedName>
        <fullName evidence="1">Uncharacterized protein</fullName>
    </submittedName>
</protein>
<dbReference type="Proteomes" id="UP000805193">
    <property type="component" value="Unassembled WGS sequence"/>
</dbReference>
<evidence type="ECO:0000313" key="1">
    <source>
        <dbReference type="EMBL" id="KAG0411228.1"/>
    </source>
</evidence>
<comment type="caution">
    <text evidence="1">The sequence shown here is derived from an EMBL/GenBank/DDBJ whole genome shotgun (WGS) entry which is preliminary data.</text>
</comment>
<gene>
    <name evidence="1" type="ORF">HPB47_011659</name>
</gene>
<evidence type="ECO:0000313" key="2">
    <source>
        <dbReference type="Proteomes" id="UP000805193"/>
    </source>
</evidence>